<dbReference type="InterPro" id="IPR027806">
    <property type="entry name" value="HARBI1_dom"/>
</dbReference>
<evidence type="ECO:0000259" key="8">
    <source>
        <dbReference type="Pfam" id="PF13359"/>
    </source>
</evidence>
<protein>
    <submittedName>
        <fullName evidence="11">Uncharacterized protein LOC109715651</fullName>
    </submittedName>
</protein>
<dbReference type="GO" id="GO:0046872">
    <property type="term" value="F:metal ion binding"/>
    <property type="evidence" value="ECO:0007669"/>
    <property type="project" value="UniProtKB-KW"/>
</dbReference>
<evidence type="ECO:0000256" key="3">
    <source>
        <dbReference type="ARBA" id="ARBA00006958"/>
    </source>
</evidence>
<dbReference type="InterPro" id="IPR058353">
    <property type="entry name" value="DUF8040"/>
</dbReference>
<dbReference type="GO" id="GO:0016787">
    <property type="term" value="F:hydrolase activity"/>
    <property type="evidence" value="ECO:0007669"/>
    <property type="project" value="UniProtKB-KW"/>
</dbReference>
<reference evidence="11" key="2">
    <citation type="submission" date="2025-08" db="UniProtKB">
        <authorList>
            <consortium name="RefSeq"/>
        </authorList>
    </citation>
    <scope>IDENTIFICATION</scope>
    <source>
        <tissue evidence="11">Leaf</tissue>
    </source>
</reference>
<evidence type="ECO:0000256" key="7">
    <source>
        <dbReference type="ARBA" id="ARBA00023242"/>
    </source>
</evidence>
<evidence type="ECO:0000256" key="6">
    <source>
        <dbReference type="ARBA" id="ARBA00022801"/>
    </source>
</evidence>
<dbReference type="Proteomes" id="UP000515123">
    <property type="component" value="Linkage group 9"/>
</dbReference>
<comment type="cofactor">
    <cofactor evidence="1">
        <name>a divalent metal cation</name>
        <dbReference type="ChEBI" id="CHEBI:60240"/>
    </cofactor>
</comment>
<dbReference type="RefSeq" id="XP_020096355.1">
    <property type="nucleotide sequence ID" value="XM_020240766.1"/>
</dbReference>
<evidence type="ECO:0000256" key="2">
    <source>
        <dbReference type="ARBA" id="ARBA00004123"/>
    </source>
</evidence>
<evidence type="ECO:0000313" key="11">
    <source>
        <dbReference type="RefSeq" id="XP_020096355.1"/>
    </source>
</evidence>
<reference evidence="10" key="1">
    <citation type="journal article" date="2015" name="Nat. Genet.">
        <title>The pineapple genome and the evolution of CAM photosynthesis.</title>
        <authorList>
            <person name="Ming R."/>
            <person name="VanBuren R."/>
            <person name="Wai C.M."/>
            <person name="Tang H."/>
            <person name="Schatz M.C."/>
            <person name="Bowers J.E."/>
            <person name="Lyons E."/>
            <person name="Wang M.L."/>
            <person name="Chen J."/>
            <person name="Biggers E."/>
            <person name="Zhang J."/>
            <person name="Huang L."/>
            <person name="Zhang L."/>
            <person name="Miao W."/>
            <person name="Zhang J."/>
            <person name="Ye Z."/>
            <person name="Miao C."/>
            <person name="Lin Z."/>
            <person name="Wang H."/>
            <person name="Zhou H."/>
            <person name="Yim W.C."/>
            <person name="Priest H.D."/>
            <person name="Zheng C."/>
            <person name="Woodhouse M."/>
            <person name="Edger P.P."/>
            <person name="Guyot R."/>
            <person name="Guo H.B."/>
            <person name="Guo H."/>
            <person name="Zheng G."/>
            <person name="Singh R."/>
            <person name="Sharma A."/>
            <person name="Min X."/>
            <person name="Zheng Y."/>
            <person name="Lee H."/>
            <person name="Gurtowski J."/>
            <person name="Sedlazeck F.J."/>
            <person name="Harkess A."/>
            <person name="McKain M.R."/>
            <person name="Liao Z."/>
            <person name="Fang J."/>
            <person name="Liu J."/>
            <person name="Zhang X."/>
            <person name="Zhang Q."/>
            <person name="Hu W."/>
            <person name="Qin Y."/>
            <person name="Wang K."/>
            <person name="Chen L.Y."/>
            <person name="Shirley N."/>
            <person name="Lin Y.R."/>
            <person name="Liu L.Y."/>
            <person name="Hernandez A.G."/>
            <person name="Wright C.L."/>
            <person name="Bulone V."/>
            <person name="Tuskan G.A."/>
            <person name="Heath K."/>
            <person name="Zee F."/>
            <person name="Moore P.H."/>
            <person name="Sunkar R."/>
            <person name="Leebens-Mack J.H."/>
            <person name="Mockler T."/>
            <person name="Bennetzen J.L."/>
            <person name="Freeling M."/>
            <person name="Sankoff D."/>
            <person name="Paterson A.H."/>
            <person name="Zhu X."/>
            <person name="Yang X."/>
            <person name="Smith J.A."/>
            <person name="Cushman J.C."/>
            <person name="Paull R.E."/>
            <person name="Yu Q."/>
        </authorList>
    </citation>
    <scope>NUCLEOTIDE SEQUENCE [LARGE SCALE GENOMIC DNA]</scope>
    <source>
        <strain evidence="10">cv. F153</strain>
    </source>
</reference>
<dbReference type="PANTHER" id="PTHR22930:SF259">
    <property type="entry name" value="OS08G0106900 PROTEIN"/>
    <property type="match status" value="1"/>
</dbReference>
<dbReference type="InterPro" id="IPR045249">
    <property type="entry name" value="HARBI1-like"/>
</dbReference>
<comment type="subcellular location">
    <subcellularLocation>
        <location evidence="2">Nucleus</location>
    </subcellularLocation>
</comment>
<proteinExistence type="inferred from homology"/>
<keyword evidence="5" id="KW-0479">Metal-binding</keyword>
<keyword evidence="4" id="KW-0540">Nuclease</keyword>
<feature type="domain" description="DDE Tnp4" evidence="8">
    <location>
        <begin position="196"/>
        <end position="358"/>
    </location>
</feature>
<evidence type="ECO:0000256" key="5">
    <source>
        <dbReference type="ARBA" id="ARBA00022723"/>
    </source>
</evidence>
<dbReference type="GO" id="GO:0005634">
    <property type="term" value="C:nucleus"/>
    <property type="evidence" value="ECO:0007669"/>
    <property type="project" value="UniProtKB-SubCell"/>
</dbReference>
<dbReference type="AlphaFoldDB" id="A0A6P5FTA7"/>
<name>A0A6P5FTA7_ANACO</name>
<dbReference type="GeneID" id="109715651"/>
<sequence length="414" mass="47716">MYDIILAAVMADRLYRSVFSSTTLANIMSILDDDDDYWDQVYVILFGQDFLTFSNSLLYKRPCRTRPFTGHQMVCDILNGHPDRGYDQFRMTTTSFVALRDVLLARGLIRGTRYMTADEQLAIFLFCVGHGVANRVLAETFQHSGETISRHFNNVLRGIVMLKDDYLSLPPNNAMVHPRIRDNLNFHPFKNAIGAIDGTHIPVIVPRSDQPRFRCRKGFTSQNMMAAVSFDHTFFFVCTGWEGSAADMRVLRWACDSGGFTVPDGKYYLVDSGYANTDKFLAPYRGERYHLSQFDSTARARTHRNPKDLYNHRHAQLRNVVEKTFGILKKRFKILNHATPFSYKVQCMIAMACCIVHNFIRRSQGNDMYFNEEIDQVHTSDDDEYVTNTVGTDESRRGDIMRRTITEQLWSSRC</sequence>
<gene>
    <name evidence="11" type="primary">LOC109715651</name>
</gene>
<dbReference type="PANTHER" id="PTHR22930">
    <property type="match status" value="1"/>
</dbReference>
<feature type="domain" description="DUF8040" evidence="9">
    <location>
        <begin position="66"/>
        <end position="160"/>
    </location>
</feature>
<dbReference type="OrthoDB" id="630366at2759"/>
<keyword evidence="7" id="KW-0539">Nucleus</keyword>
<evidence type="ECO:0000256" key="1">
    <source>
        <dbReference type="ARBA" id="ARBA00001968"/>
    </source>
</evidence>
<organism evidence="10 11">
    <name type="scientific">Ananas comosus</name>
    <name type="common">Pineapple</name>
    <name type="synonym">Ananas ananas</name>
    <dbReference type="NCBI Taxonomy" id="4615"/>
    <lineage>
        <taxon>Eukaryota</taxon>
        <taxon>Viridiplantae</taxon>
        <taxon>Streptophyta</taxon>
        <taxon>Embryophyta</taxon>
        <taxon>Tracheophyta</taxon>
        <taxon>Spermatophyta</taxon>
        <taxon>Magnoliopsida</taxon>
        <taxon>Liliopsida</taxon>
        <taxon>Poales</taxon>
        <taxon>Bromeliaceae</taxon>
        <taxon>Bromelioideae</taxon>
        <taxon>Ananas</taxon>
    </lineage>
</organism>
<dbReference type="Pfam" id="PF13359">
    <property type="entry name" value="DDE_Tnp_4"/>
    <property type="match status" value="1"/>
</dbReference>
<keyword evidence="6" id="KW-0378">Hydrolase</keyword>
<dbReference type="Pfam" id="PF26138">
    <property type="entry name" value="DUF8040"/>
    <property type="match status" value="1"/>
</dbReference>
<accession>A0A6P5FTA7</accession>
<dbReference type="GO" id="GO:0004518">
    <property type="term" value="F:nuclease activity"/>
    <property type="evidence" value="ECO:0007669"/>
    <property type="project" value="UniProtKB-KW"/>
</dbReference>
<evidence type="ECO:0000259" key="9">
    <source>
        <dbReference type="Pfam" id="PF26138"/>
    </source>
</evidence>
<keyword evidence="10" id="KW-1185">Reference proteome</keyword>
<evidence type="ECO:0000256" key="4">
    <source>
        <dbReference type="ARBA" id="ARBA00022722"/>
    </source>
</evidence>
<evidence type="ECO:0000313" key="10">
    <source>
        <dbReference type="Proteomes" id="UP000515123"/>
    </source>
</evidence>
<comment type="similarity">
    <text evidence="3">Belongs to the HARBI1 family.</text>
</comment>